<dbReference type="AlphaFoldDB" id="K1RYU9"/>
<protein>
    <submittedName>
        <fullName evidence="1">Haloacid dehalogenase domain protein hydrolase</fullName>
    </submittedName>
</protein>
<dbReference type="InterPro" id="IPR036412">
    <property type="entry name" value="HAD-like_sf"/>
</dbReference>
<sequence length="70" mass="8505">MYNNYIFDLYGTLIDINTDEWNDDLWKKIAILYAYKDAHYTYDELNEEYDRLVQARKKGCSQEISRHKSC</sequence>
<dbReference type="EMBL" id="AJWY01011091">
    <property type="protein sequence ID" value="EKC53707.1"/>
    <property type="molecule type" value="Genomic_DNA"/>
</dbReference>
<keyword evidence="1" id="KW-0378">Hydrolase</keyword>
<name>K1RYU9_9ZZZZ</name>
<evidence type="ECO:0000313" key="1">
    <source>
        <dbReference type="EMBL" id="EKC53707.1"/>
    </source>
</evidence>
<dbReference type="SUPFAM" id="SSF56784">
    <property type="entry name" value="HAD-like"/>
    <property type="match status" value="1"/>
</dbReference>
<comment type="caution">
    <text evidence="1">The sequence shown here is derived from an EMBL/GenBank/DDBJ whole genome shotgun (WGS) entry which is preliminary data.</text>
</comment>
<organism evidence="1">
    <name type="scientific">human gut metagenome</name>
    <dbReference type="NCBI Taxonomy" id="408170"/>
    <lineage>
        <taxon>unclassified sequences</taxon>
        <taxon>metagenomes</taxon>
        <taxon>organismal metagenomes</taxon>
    </lineage>
</organism>
<proteinExistence type="predicted"/>
<gene>
    <name evidence="1" type="ORF">LEA_16232</name>
</gene>
<accession>K1RYU9</accession>
<reference evidence="1" key="1">
    <citation type="journal article" date="2013" name="Environ. Microbiol.">
        <title>Microbiota from the distal guts of lean and obese adolescents exhibit partial functional redundancy besides clear differences in community structure.</title>
        <authorList>
            <person name="Ferrer M."/>
            <person name="Ruiz A."/>
            <person name="Lanza F."/>
            <person name="Haange S.B."/>
            <person name="Oberbach A."/>
            <person name="Till H."/>
            <person name="Bargiela R."/>
            <person name="Campoy C."/>
            <person name="Segura M.T."/>
            <person name="Richter M."/>
            <person name="von Bergen M."/>
            <person name="Seifert J."/>
            <person name="Suarez A."/>
        </authorList>
    </citation>
    <scope>NUCLEOTIDE SEQUENCE</scope>
</reference>
<dbReference type="GO" id="GO:0016787">
    <property type="term" value="F:hydrolase activity"/>
    <property type="evidence" value="ECO:0007669"/>
    <property type="project" value="UniProtKB-KW"/>
</dbReference>